<comment type="similarity">
    <text evidence="5">Belongs to the methyl-accepting chemotaxis (MCP) protein family.</text>
</comment>
<keyword evidence="7" id="KW-0175">Coiled coil</keyword>
<dbReference type="PANTHER" id="PTHR32089">
    <property type="entry name" value="METHYL-ACCEPTING CHEMOTAXIS PROTEIN MCPB"/>
    <property type="match status" value="1"/>
</dbReference>
<evidence type="ECO:0000256" key="3">
    <source>
        <dbReference type="ARBA" id="ARBA00023136"/>
    </source>
</evidence>
<feature type="domain" description="Methyl-accepting transducer" evidence="9">
    <location>
        <begin position="263"/>
        <end position="499"/>
    </location>
</feature>
<keyword evidence="4 6" id="KW-0807">Transducer</keyword>
<evidence type="ECO:0000259" key="9">
    <source>
        <dbReference type="PROSITE" id="PS50111"/>
    </source>
</evidence>
<dbReference type="Gene3D" id="1.10.287.950">
    <property type="entry name" value="Methyl-accepting chemotaxis protein"/>
    <property type="match status" value="1"/>
</dbReference>
<name>A0ABT6H400_9BACI</name>
<evidence type="ECO:0000256" key="8">
    <source>
        <dbReference type="SAM" id="Phobius"/>
    </source>
</evidence>
<gene>
    <name evidence="11" type="ORF">P6P90_08995</name>
</gene>
<evidence type="ECO:0000256" key="5">
    <source>
        <dbReference type="ARBA" id="ARBA00029447"/>
    </source>
</evidence>
<dbReference type="CDD" id="cd06225">
    <property type="entry name" value="HAMP"/>
    <property type="match status" value="1"/>
</dbReference>
<dbReference type="PROSITE" id="PS51257">
    <property type="entry name" value="PROKAR_LIPOPROTEIN"/>
    <property type="match status" value="1"/>
</dbReference>
<evidence type="ECO:0000313" key="11">
    <source>
        <dbReference type="EMBL" id="MDG5754109.1"/>
    </source>
</evidence>
<feature type="domain" description="HAMP" evidence="10">
    <location>
        <begin position="191"/>
        <end position="244"/>
    </location>
</feature>
<evidence type="ECO:0000256" key="6">
    <source>
        <dbReference type="PROSITE-ProRule" id="PRU00284"/>
    </source>
</evidence>
<evidence type="ECO:0000256" key="7">
    <source>
        <dbReference type="SAM" id="Coils"/>
    </source>
</evidence>
<reference evidence="11 12" key="1">
    <citation type="submission" date="2023-04" db="EMBL/GenBank/DDBJ databases">
        <title>Ectobacillus antri isolated from activated sludge.</title>
        <authorList>
            <person name="Yan P."/>
            <person name="Liu X."/>
        </authorList>
    </citation>
    <scope>NUCLEOTIDE SEQUENCE [LARGE SCALE GENOMIC DNA]</scope>
    <source>
        <strain evidence="11 12">C18H</strain>
    </source>
</reference>
<evidence type="ECO:0000256" key="4">
    <source>
        <dbReference type="ARBA" id="ARBA00023224"/>
    </source>
</evidence>
<dbReference type="PROSITE" id="PS50885">
    <property type="entry name" value="HAMP"/>
    <property type="match status" value="1"/>
</dbReference>
<protein>
    <submittedName>
        <fullName evidence="11">Methyl-accepting chemotaxis protein</fullName>
    </submittedName>
</protein>
<evidence type="ECO:0000259" key="10">
    <source>
        <dbReference type="PROSITE" id="PS50885"/>
    </source>
</evidence>
<evidence type="ECO:0000256" key="2">
    <source>
        <dbReference type="ARBA" id="ARBA00022475"/>
    </source>
</evidence>
<dbReference type="SMART" id="SM00304">
    <property type="entry name" value="HAMP"/>
    <property type="match status" value="1"/>
</dbReference>
<keyword evidence="8" id="KW-1133">Transmembrane helix</keyword>
<dbReference type="Pfam" id="PF00672">
    <property type="entry name" value="HAMP"/>
    <property type="match status" value="1"/>
</dbReference>
<keyword evidence="2" id="KW-1003">Cell membrane</keyword>
<organism evidence="11 12">
    <name type="scientific">Ectobacillus antri</name>
    <dbReference type="NCBI Taxonomy" id="2486280"/>
    <lineage>
        <taxon>Bacteria</taxon>
        <taxon>Bacillati</taxon>
        <taxon>Bacillota</taxon>
        <taxon>Bacilli</taxon>
        <taxon>Bacillales</taxon>
        <taxon>Bacillaceae</taxon>
        <taxon>Ectobacillus</taxon>
    </lineage>
</organism>
<dbReference type="SUPFAM" id="SSF58104">
    <property type="entry name" value="Methyl-accepting chemotaxis protein (MCP) signaling domain"/>
    <property type="match status" value="1"/>
</dbReference>
<dbReference type="SMART" id="SM00283">
    <property type="entry name" value="MA"/>
    <property type="match status" value="1"/>
</dbReference>
<dbReference type="Gene3D" id="6.10.340.10">
    <property type="match status" value="1"/>
</dbReference>
<dbReference type="InterPro" id="IPR004089">
    <property type="entry name" value="MCPsignal_dom"/>
</dbReference>
<evidence type="ECO:0000313" key="12">
    <source>
        <dbReference type="Proteomes" id="UP001218246"/>
    </source>
</evidence>
<dbReference type="PANTHER" id="PTHR32089:SF112">
    <property type="entry name" value="LYSOZYME-LIKE PROTEIN-RELATED"/>
    <property type="match status" value="1"/>
</dbReference>
<feature type="coiled-coil region" evidence="7">
    <location>
        <begin position="72"/>
        <end position="115"/>
    </location>
</feature>
<feature type="transmembrane region" description="Helical" evidence="8">
    <location>
        <begin position="7"/>
        <end position="27"/>
    </location>
</feature>
<feature type="transmembrane region" description="Helical" evidence="8">
    <location>
        <begin position="169"/>
        <end position="188"/>
    </location>
</feature>
<dbReference type="PROSITE" id="PS50111">
    <property type="entry name" value="CHEMOTAXIS_TRANSDUC_2"/>
    <property type="match status" value="1"/>
</dbReference>
<dbReference type="CDD" id="cd11386">
    <property type="entry name" value="MCP_signal"/>
    <property type="match status" value="1"/>
</dbReference>
<sequence>MKIRNKLLLLSLLPLVFACGIIFFIVVQMNDIRATTSSDVKNLVEVEKLDGALLTVQTALSNYYFSTSAANAEDVKNRLERVTQSIQVLKKNTLMEEQNKELQKIEKKLTILSTKATQLIEAKDATEAKVQSIRVKGIQNDVYTLKRITSQNYDAAQVILQNKVQFTRVFALIASIVLLFVAGLLVSYQANRLSKTMHKLAMTSKAIADGDLTVQLPETKTQDEIGVLHRSFSKMIINIRDVLASVHQTANHVAASAEELGASADETSKGAQQIAGAMQRISSGAEQQTQIAAASEQSVLQTVQAVVEVADGARELEQVTTMTKKQAQEGQAFVTETVQQMNFIHESIRATDTSIHILNQKSQEIGNVIDMITKIAKQTNLLALNAAIEAARAGETGKGFAIVAEEVRKLAEQTSQSADQIRHIIQEVQTETHVSVEAVQDTKEKVESGIVIANETAQKFEQIVLALNHAAERVQYMNMLSDQISISTQKTATSVHDMGEVAKEANSSTTQIAAASGEQLLAMEEIRLSADSLTKVAEQLQGLVWKFKM</sequence>
<comment type="caution">
    <text evidence="11">The sequence shown here is derived from an EMBL/GenBank/DDBJ whole genome shotgun (WGS) entry which is preliminary data.</text>
</comment>
<accession>A0ABT6H400</accession>
<dbReference type="Proteomes" id="UP001218246">
    <property type="component" value="Unassembled WGS sequence"/>
</dbReference>
<dbReference type="EMBL" id="JARULN010000006">
    <property type="protein sequence ID" value="MDG5754109.1"/>
    <property type="molecule type" value="Genomic_DNA"/>
</dbReference>
<dbReference type="Pfam" id="PF00015">
    <property type="entry name" value="MCPsignal"/>
    <property type="match status" value="1"/>
</dbReference>
<keyword evidence="3 8" id="KW-0472">Membrane</keyword>
<dbReference type="InterPro" id="IPR003660">
    <property type="entry name" value="HAMP_dom"/>
</dbReference>
<comment type="subcellular location">
    <subcellularLocation>
        <location evidence="1">Cell membrane</location>
    </subcellularLocation>
</comment>
<dbReference type="PRINTS" id="PR00260">
    <property type="entry name" value="CHEMTRNSDUCR"/>
</dbReference>
<evidence type="ECO:0000256" key="1">
    <source>
        <dbReference type="ARBA" id="ARBA00004236"/>
    </source>
</evidence>
<dbReference type="InterPro" id="IPR004090">
    <property type="entry name" value="Chemotax_Me-accpt_rcpt"/>
</dbReference>
<keyword evidence="8" id="KW-0812">Transmembrane</keyword>
<keyword evidence="12" id="KW-1185">Reference proteome</keyword>
<dbReference type="RefSeq" id="WP_124563173.1">
    <property type="nucleotide sequence ID" value="NZ_JARRRY010000005.1"/>
</dbReference>
<proteinExistence type="inferred from homology"/>